<organism evidence="1 2">
    <name type="scientific">Echria macrotheca</name>
    <dbReference type="NCBI Taxonomy" id="438768"/>
    <lineage>
        <taxon>Eukaryota</taxon>
        <taxon>Fungi</taxon>
        <taxon>Dikarya</taxon>
        <taxon>Ascomycota</taxon>
        <taxon>Pezizomycotina</taxon>
        <taxon>Sordariomycetes</taxon>
        <taxon>Sordariomycetidae</taxon>
        <taxon>Sordariales</taxon>
        <taxon>Schizotheciaceae</taxon>
        <taxon>Echria</taxon>
    </lineage>
</organism>
<sequence>MSYSQAFLHLRLLLNSQSSMLYNPPRLVSGTKKSSQSTMVTHGGPLFSPFSQCPYYLNLDFWSRENLTALFNIRASGSLFFIFCSLPFSSPPFPFPCHLTLSVLYAIFHRTDSSGPGLSPHGLTWDTWIPIRDPKPNIPDPSETPGITQLLPFMPERLSLDTRSNFQHQVILLHRFAQAVPENPVVLNDPGKQLYPSTATRCVLPLPSSIPLLNHTTYHPPSKTVTRERKS</sequence>
<name>A0AAJ0F4H9_9PEZI</name>
<accession>A0AAJ0F4H9</accession>
<dbReference type="EMBL" id="MU839835">
    <property type="protein sequence ID" value="KAK1754631.1"/>
    <property type="molecule type" value="Genomic_DNA"/>
</dbReference>
<keyword evidence="2" id="KW-1185">Reference proteome</keyword>
<dbReference type="AlphaFoldDB" id="A0AAJ0F4H9"/>
<protein>
    <submittedName>
        <fullName evidence="1">Uncharacterized protein</fullName>
    </submittedName>
</protein>
<gene>
    <name evidence="1" type="ORF">QBC47DRAFT_222571</name>
</gene>
<reference evidence="1" key="1">
    <citation type="submission" date="2023-06" db="EMBL/GenBank/DDBJ databases">
        <title>Genome-scale phylogeny and comparative genomics of the fungal order Sordariales.</title>
        <authorList>
            <consortium name="Lawrence Berkeley National Laboratory"/>
            <person name="Hensen N."/>
            <person name="Bonometti L."/>
            <person name="Westerberg I."/>
            <person name="Brannstrom I.O."/>
            <person name="Guillou S."/>
            <person name="Cros-Aarteil S."/>
            <person name="Calhoun S."/>
            <person name="Haridas S."/>
            <person name="Kuo A."/>
            <person name="Mondo S."/>
            <person name="Pangilinan J."/>
            <person name="Riley R."/>
            <person name="Labutti K."/>
            <person name="Andreopoulos B."/>
            <person name="Lipzen A."/>
            <person name="Chen C."/>
            <person name="Yanf M."/>
            <person name="Daum C."/>
            <person name="Ng V."/>
            <person name="Clum A."/>
            <person name="Steindorff A."/>
            <person name="Ohm R."/>
            <person name="Martin F."/>
            <person name="Silar P."/>
            <person name="Natvig D."/>
            <person name="Lalanne C."/>
            <person name="Gautier V."/>
            <person name="Ament-Velasquez S.L."/>
            <person name="Kruys A."/>
            <person name="Hutchinson M.I."/>
            <person name="Powell A.J."/>
            <person name="Barry K."/>
            <person name="Miller A.N."/>
            <person name="Grigoriev I.V."/>
            <person name="Debuchy R."/>
            <person name="Gladieux P."/>
            <person name="Thoren M.H."/>
            <person name="Johannesson H."/>
        </authorList>
    </citation>
    <scope>NUCLEOTIDE SEQUENCE</scope>
    <source>
        <strain evidence="1">PSN4</strain>
    </source>
</reference>
<evidence type="ECO:0000313" key="2">
    <source>
        <dbReference type="Proteomes" id="UP001239445"/>
    </source>
</evidence>
<dbReference type="Proteomes" id="UP001239445">
    <property type="component" value="Unassembled WGS sequence"/>
</dbReference>
<evidence type="ECO:0000313" key="1">
    <source>
        <dbReference type="EMBL" id="KAK1754631.1"/>
    </source>
</evidence>
<comment type="caution">
    <text evidence="1">The sequence shown here is derived from an EMBL/GenBank/DDBJ whole genome shotgun (WGS) entry which is preliminary data.</text>
</comment>
<proteinExistence type="predicted"/>